<keyword evidence="6" id="KW-0808">Transferase</keyword>
<evidence type="ECO:0000256" key="3">
    <source>
        <dbReference type="ARBA" id="ARBA00022989"/>
    </source>
</evidence>
<evidence type="ECO:0000256" key="5">
    <source>
        <dbReference type="SAM" id="Phobius"/>
    </source>
</evidence>
<comment type="subcellular location">
    <subcellularLocation>
        <location evidence="1">Endomembrane system</location>
        <topology evidence="1">Multi-pass membrane protein</topology>
    </subcellularLocation>
</comment>
<feature type="transmembrane region" description="Helical" evidence="5">
    <location>
        <begin position="12"/>
        <end position="31"/>
    </location>
</feature>
<keyword evidence="2 5" id="KW-0812">Transmembrane</keyword>
<feature type="transmembrane region" description="Helical" evidence="5">
    <location>
        <begin position="37"/>
        <end position="56"/>
    </location>
</feature>
<dbReference type="Gene3D" id="1.20.120.1630">
    <property type="match status" value="1"/>
</dbReference>
<evidence type="ECO:0000256" key="4">
    <source>
        <dbReference type="ARBA" id="ARBA00023136"/>
    </source>
</evidence>
<dbReference type="Proteomes" id="UP000288212">
    <property type="component" value="Unassembled WGS sequence"/>
</dbReference>
<comment type="caution">
    <text evidence="6">The sequence shown here is derived from an EMBL/GenBank/DDBJ whole genome shotgun (WGS) entry which is preliminary data.</text>
</comment>
<evidence type="ECO:0000256" key="2">
    <source>
        <dbReference type="ARBA" id="ARBA00022692"/>
    </source>
</evidence>
<dbReference type="AlphaFoldDB" id="A0A432VQB8"/>
<proteinExistence type="predicted"/>
<accession>A0A432VQB8</accession>
<gene>
    <name evidence="6" type="ORF">CWE06_10965</name>
</gene>
<dbReference type="Pfam" id="PF04191">
    <property type="entry name" value="PEMT"/>
    <property type="match status" value="1"/>
</dbReference>
<dbReference type="EMBL" id="PIPI01000009">
    <property type="protein sequence ID" value="RUO18370.1"/>
    <property type="molecule type" value="Genomic_DNA"/>
</dbReference>
<dbReference type="PANTHER" id="PTHR12714:SF24">
    <property type="entry name" value="SLR1182 PROTEIN"/>
    <property type="match status" value="1"/>
</dbReference>
<evidence type="ECO:0000313" key="7">
    <source>
        <dbReference type="Proteomes" id="UP000288212"/>
    </source>
</evidence>
<sequence length="151" mass="17732">MKDLELKIPPLLVVVICMLDMLILRWLFPSLSFQLTGWWSLGSFLLGCLIALLGVVEFRRHRTSVHPVQVEKSTAVVRSGIYRVTRNPMYVGMCLWLLAFGFYLENWLSLVMLPVFIAYITQFQIKPEERFLLAKFGAEYQHYMDSVRRWL</sequence>
<evidence type="ECO:0000256" key="1">
    <source>
        <dbReference type="ARBA" id="ARBA00004127"/>
    </source>
</evidence>
<keyword evidence="4 5" id="KW-0472">Membrane</keyword>
<dbReference type="OrthoDB" id="9811969at2"/>
<name>A0A432VQB8_9GAMM</name>
<keyword evidence="7" id="KW-1185">Reference proteome</keyword>
<keyword evidence="6" id="KW-0489">Methyltransferase</keyword>
<evidence type="ECO:0000313" key="6">
    <source>
        <dbReference type="EMBL" id="RUO18370.1"/>
    </source>
</evidence>
<dbReference type="GO" id="GO:0032259">
    <property type="term" value="P:methylation"/>
    <property type="evidence" value="ECO:0007669"/>
    <property type="project" value="UniProtKB-KW"/>
</dbReference>
<organism evidence="6 7">
    <name type="scientific">Aliidiomarina haloalkalitolerans</name>
    <dbReference type="NCBI Taxonomy" id="859059"/>
    <lineage>
        <taxon>Bacteria</taxon>
        <taxon>Pseudomonadati</taxon>
        <taxon>Pseudomonadota</taxon>
        <taxon>Gammaproteobacteria</taxon>
        <taxon>Alteromonadales</taxon>
        <taxon>Idiomarinaceae</taxon>
        <taxon>Aliidiomarina</taxon>
    </lineage>
</organism>
<protein>
    <submittedName>
        <fullName evidence="6">Isoprenylcysteine carboxylmethyltransferase family protein</fullName>
    </submittedName>
</protein>
<dbReference type="PANTHER" id="PTHR12714">
    <property type="entry name" value="PROTEIN-S ISOPRENYLCYSTEINE O-METHYLTRANSFERASE"/>
    <property type="match status" value="1"/>
</dbReference>
<keyword evidence="3 5" id="KW-1133">Transmembrane helix</keyword>
<reference evidence="6 7" key="1">
    <citation type="journal article" date="2011" name="Front. Microbiol.">
        <title>Genomic signatures of strain selection and enhancement in Bacillus atrophaeus var. globigii, a historical biowarfare simulant.</title>
        <authorList>
            <person name="Gibbons H.S."/>
            <person name="Broomall S.M."/>
            <person name="McNew L.A."/>
            <person name="Daligault H."/>
            <person name="Chapman C."/>
            <person name="Bruce D."/>
            <person name="Karavis M."/>
            <person name="Krepps M."/>
            <person name="McGregor P.A."/>
            <person name="Hong C."/>
            <person name="Park K.H."/>
            <person name="Akmal A."/>
            <person name="Feldman A."/>
            <person name="Lin J.S."/>
            <person name="Chang W.E."/>
            <person name="Higgs B.W."/>
            <person name="Demirev P."/>
            <person name="Lindquist J."/>
            <person name="Liem A."/>
            <person name="Fochler E."/>
            <person name="Read T.D."/>
            <person name="Tapia R."/>
            <person name="Johnson S."/>
            <person name="Bishop-Lilly K.A."/>
            <person name="Detter C."/>
            <person name="Han C."/>
            <person name="Sozhamannan S."/>
            <person name="Rosenzweig C.N."/>
            <person name="Skowronski E.W."/>
        </authorList>
    </citation>
    <scope>NUCLEOTIDE SEQUENCE [LARGE SCALE GENOMIC DNA]</scope>
    <source>
        <strain evidence="6 7">AK5</strain>
    </source>
</reference>
<dbReference type="GO" id="GO:0012505">
    <property type="term" value="C:endomembrane system"/>
    <property type="evidence" value="ECO:0007669"/>
    <property type="project" value="UniProtKB-SubCell"/>
</dbReference>
<dbReference type="InterPro" id="IPR007318">
    <property type="entry name" value="Phopholipid_MeTrfase"/>
</dbReference>
<dbReference type="GO" id="GO:0008168">
    <property type="term" value="F:methyltransferase activity"/>
    <property type="evidence" value="ECO:0007669"/>
    <property type="project" value="UniProtKB-KW"/>
</dbReference>
<feature type="transmembrane region" description="Helical" evidence="5">
    <location>
        <begin position="93"/>
        <end position="120"/>
    </location>
</feature>